<accession>A0AAD9MLP4</accession>
<dbReference type="GO" id="GO:0005737">
    <property type="term" value="C:cytoplasm"/>
    <property type="evidence" value="ECO:0007669"/>
    <property type="project" value="TreeGrafter"/>
</dbReference>
<protein>
    <recommendedName>
        <fullName evidence="4">Phosphoglycerate mutase-like protein</fullName>
    </recommendedName>
</protein>
<keyword evidence="3" id="KW-1185">Reference proteome</keyword>
<dbReference type="GO" id="GO:0016791">
    <property type="term" value="F:phosphatase activity"/>
    <property type="evidence" value="ECO:0007669"/>
    <property type="project" value="TreeGrafter"/>
</dbReference>
<dbReference type="Pfam" id="PF00300">
    <property type="entry name" value="His_Phos_1"/>
    <property type="match status" value="1"/>
</dbReference>
<comment type="similarity">
    <text evidence="1">Belongs to the phosphoglycerate mutase family.</text>
</comment>
<evidence type="ECO:0000313" key="2">
    <source>
        <dbReference type="EMBL" id="KAK2075721.1"/>
    </source>
</evidence>
<dbReference type="InterPro" id="IPR029033">
    <property type="entry name" value="His_PPase_superfam"/>
</dbReference>
<evidence type="ECO:0000256" key="1">
    <source>
        <dbReference type="ARBA" id="ARBA00038362"/>
    </source>
</evidence>
<proteinExistence type="inferred from homology"/>
<gene>
    <name evidence="2" type="ORF">QBZ16_001462</name>
</gene>
<dbReference type="EMBL" id="JASFZW010000013">
    <property type="protein sequence ID" value="KAK2075721.1"/>
    <property type="molecule type" value="Genomic_DNA"/>
</dbReference>
<dbReference type="CDD" id="cd07067">
    <property type="entry name" value="HP_PGM_like"/>
    <property type="match status" value="1"/>
</dbReference>
<dbReference type="SMART" id="SM00855">
    <property type="entry name" value="PGAM"/>
    <property type="match status" value="1"/>
</dbReference>
<evidence type="ECO:0000313" key="3">
    <source>
        <dbReference type="Proteomes" id="UP001255856"/>
    </source>
</evidence>
<sequence>MSSSKKPKDRVEHFREYVTALNKQFVGWCTNQWARKPGMFWSSGMHDYLRHTAKIRREFQDILEDNSDAGAMGASPAHGLDQRPPKYEPQLSLMPISYTKVIHFIRHGEGFHNAGINTPDSHLTPKGWQQAHALAGHMRGCAPNNGVQLVVVSPLMRTLETAAGIFGVADPASAAVAASGAEDMSEDGAQPAVLMLAQSEQASMRVAHEQLFVPPGVSFVAHELCRERLGPSHCDQRRPVTQAAACFPGVDFSLIESDEDQLWAPGNVEAEAQVVHRGMKFLQWLVTRPETNIAVVTHSAFLWFTLTCFGNEYARPVRENLQRWYENAESRTLILSDAGGAGVPDVTWFPGGDKAPRADLV</sequence>
<dbReference type="SUPFAM" id="SSF53254">
    <property type="entry name" value="Phosphoglycerate mutase-like"/>
    <property type="match status" value="1"/>
</dbReference>
<dbReference type="InterPro" id="IPR013078">
    <property type="entry name" value="His_Pase_superF_clade-1"/>
</dbReference>
<dbReference type="Gene3D" id="3.40.50.1240">
    <property type="entry name" value="Phosphoglycerate mutase-like"/>
    <property type="match status" value="1"/>
</dbReference>
<comment type="caution">
    <text evidence="2">The sequence shown here is derived from an EMBL/GenBank/DDBJ whole genome shotgun (WGS) entry which is preliminary data.</text>
</comment>
<reference evidence="2" key="1">
    <citation type="submission" date="2021-01" db="EMBL/GenBank/DDBJ databases">
        <authorList>
            <person name="Eckstrom K.M.E."/>
        </authorList>
    </citation>
    <scope>NUCLEOTIDE SEQUENCE</scope>
    <source>
        <strain evidence="2">UVCC 0001</strain>
    </source>
</reference>
<dbReference type="InterPro" id="IPR050275">
    <property type="entry name" value="PGM_Phosphatase"/>
</dbReference>
<dbReference type="PANTHER" id="PTHR48100">
    <property type="entry name" value="BROAD-SPECIFICITY PHOSPHATASE YOR283W-RELATED"/>
    <property type="match status" value="1"/>
</dbReference>
<organism evidence="2 3">
    <name type="scientific">Prototheca wickerhamii</name>
    <dbReference type="NCBI Taxonomy" id="3111"/>
    <lineage>
        <taxon>Eukaryota</taxon>
        <taxon>Viridiplantae</taxon>
        <taxon>Chlorophyta</taxon>
        <taxon>core chlorophytes</taxon>
        <taxon>Trebouxiophyceae</taxon>
        <taxon>Chlorellales</taxon>
        <taxon>Chlorellaceae</taxon>
        <taxon>Prototheca</taxon>
    </lineage>
</organism>
<dbReference type="Proteomes" id="UP001255856">
    <property type="component" value="Unassembled WGS sequence"/>
</dbReference>
<name>A0AAD9MLP4_PROWI</name>
<dbReference type="PANTHER" id="PTHR48100:SF1">
    <property type="entry name" value="HISTIDINE PHOSPHATASE FAMILY PROTEIN-RELATED"/>
    <property type="match status" value="1"/>
</dbReference>
<evidence type="ECO:0008006" key="4">
    <source>
        <dbReference type="Google" id="ProtNLM"/>
    </source>
</evidence>
<dbReference type="AlphaFoldDB" id="A0AAD9MLP4"/>